<dbReference type="GO" id="GO:0051321">
    <property type="term" value="P:meiotic cell cycle"/>
    <property type="evidence" value="ECO:0007669"/>
    <property type="project" value="EnsemblFungi"/>
</dbReference>
<dbReference type="GO" id="GO:0034399">
    <property type="term" value="C:nuclear periphery"/>
    <property type="evidence" value="ECO:0007669"/>
    <property type="project" value="EnsemblFungi"/>
</dbReference>
<evidence type="ECO:0000256" key="3">
    <source>
        <dbReference type="ARBA" id="ARBA00022618"/>
    </source>
</evidence>
<dbReference type="GO" id="GO:0010997">
    <property type="term" value="F:anaphase-promoting complex binding"/>
    <property type="evidence" value="ECO:0007669"/>
    <property type="project" value="EnsemblFungi"/>
</dbReference>
<feature type="region of interest" description="Disordered" evidence="8">
    <location>
        <begin position="632"/>
        <end position="671"/>
    </location>
</feature>
<evidence type="ECO:0000256" key="7">
    <source>
        <dbReference type="PROSITE-ProRule" id="PRU00221"/>
    </source>
</evidence>
<protein>
    <recommendedName>
        <fullName evidence="9">CDC20/Fizzy WD40 domain-containing protein</fullName>
    </recommendedName>
</protein>
<feature type="repeat" description="WD" evidence="7">
    <location>
        <begin position="328"/>
        <end position="369"/>
    </location>
</feature>
<dbReference type="eggNOG" id="KOG0305">
    <property type="taxonomic scope" value="Eukaryota"/>
</dbReference>
<reference evidence="10 11" key="1">
    <citation type="journal article" date="2011" name="Proc. Natl. Acad. Sci. U.S.A.">
        <title>Evolutionary erosion of yeast sex chromosomes by mating-type switching accidents.</title>
        <authorList>
            <person name="Gordon J.L."/>
            <person name="Armisen D."/>
            <person name="Proux-Wera E."/>
            <person name="Oheigeartaigh S.S."/>
            <person name="Byrne K.P."/>
            <person name="Wolfe K.H."/>
        </authorList>
    </citation>
    <scope>NUCLEOTIDE SEQUENCE [LARGE SCALE GENOMIC DNA]</scope>
    <source>
        <strain evidence="11">ATCC 24235 / CBS 4417 / NBRC 1672 / NRRL Y-8282 / UCD 70-5</strain>
    </source>
</reference>
<dbReference type="InterPro" id="IPR001680">
    <property type="entry name" value="WD40_rpt"/>
</dbReference>
<evidence type="ECO:0000256" key="2">
    <source>
        <dbReference type="ARBA" id="ARBA00022574"/>
    </source>
</evidence>
<feature type="repeat" description="WD" evidence="7">
    <location>
        <begin position="412"/>
        <end position="447"/>
    </location>
</feature>
<dbReference type="GO" id="GO:0045842">
    <property type="term" value="P:positive regulation of mitotic metaphase/anaphase transition"/>
    <property type="evidence" value="ECO:0007669"/>
    <property type="project" value="EnsemblFungi"/>
</dbReference>
<dbReference type="GO" id="GO:0051301">
    <property type="term" value="P:cell division"/>
    <property type="evidence" value="ECO:0007669"/>
    <property type="project" value="UniProtKB-KW"/>
</dbReference>
<accession>G8BYR8</accession>
<feature type="region of interest" description="Disordered" evidence="8">
    <location>
        <begin position="114"/>
        <end position="133"/>
    </location>
</feature>
<keyword evidence="2 7" id="KW-0853">WD repeat</keyword>
<feature type="domain" description="CDC20/Fizzy WD40" evidence="9">
    <location>
        <begin position="284"/>
        <end position="603"/>
    </location>
</feature>
<dbReference type="GO" id="GO:0005680">
    <property type="term" value="C:anaphase-promoting complex"/>
    <property type="evidence" value="ECO:0007669"/>
    <property type="project" value="EnsemblFungi"/>
</dbReference>
<dbReference type="PANTHER" id="PTHR19918:SF8">
    <property type="entry name" value="FI02843P"/>
    <property type="match status" value="1"/>
</dbReference>
<dbReference type="GeneID" id="11533106"/>
<evidence type="ECO:0000256" key="8">
    <source>
        <dbReference type="SAM" id="MobiDB-lite"/>
    </source>
</evidence>
<dbReference type="SMART" id="SM00320">
    <property type="entry name" value="WD40"/>
    <property type="match status" value="5"/>
</dbReference>
<organism evidence="10 11">
    <name type="scientific">Tetrapisispora phaffii (strain ATCC 24235 / CBS 4417 / NBRC 1672 / NRRL Y-8282 / UCD 70-5)</name>
    <name type="common">Yeast</name>
    <name type="synonym">Fabospora phaffii</name>
    <dbReference type="NCBI Taxonomy" id="1071381"/>
    <lineage>
        <taxon>Eukaryota</taxon>
        <taxon>Fungi</taxon>
        <taxon>Dikarya</taxon>
        <taxon>Ascomycota</taxon>
        <taxon>Saccharomycotina</taxon>
        <taxon>Saccharomycetes</taxon>
        <taxon>Saccharomycetales</taxon>
        <taxon>Saccharomycetaceae</taxon>
        <taxon>Tetrapisispora</taxon>
    </lineage>
</organism>
<feature type="compositionally biased region" description="Polar residues" evidence="8">
    <location>
        <begin position="115"/>
        <end position="127"/>
    </location>
</feature>
<gene>
    <name evidence="10" type="primary">TPHA0J01890</name>
    <name evidence="10" type="ordered locus">TPHA_0J01890</name>
</gene>
<comment type="similarity">
    <text evidence="1">Belongs to the WD repeat CDC20/Fizzy family.</text>
</comment>
<dbReference type="PANTHER" id="PTHR19918">
    <property type="entry name" value="CELL DIVISION CYCLE 20 CDC20 FIZZY -RELATED"/>
    <property type="match status" value="1"/>
</dbReference>
<dbReference type="SUPFAM" id="SSF50998">
    <property type="entry name" value="Quinoprotein alcohol dehydrogenase-like"/>
    <property type="match status" value="1"/>
</dbReference>
<dbReference type="Gene3D" id="2.130.10.10">
    <property type="entry name" value="YVTN repeat-like/Quinoprotein amine dehydrogenase"/>
    <property type="match status" value="1"/>
</dbReference>
<keyword evidence="6" id="KW-0131">Cell cycle</keyword>
<sequence>MELSNSEKLAFTANRSVLSLTSPTKLNIITGNGANKSQGLKRNSLRRTTSLNIRGSSAVNSVVKPDFNVPFRRQKISSHKLPLLNRSSSFFKERSGIEHSNKTDSMGDNAMKDSAGSNLMNKSTGTTPFERPSLTRTSSNIVFSLNRPALTKQESIDDLNDPYFYQTDRFIPLMKSNSQNKIDPIAGNDDLPPPNASPKAHLKAQTKIAFKETVAEACGFGAKQRILQYMPKAPVSSLTRKSYSLQNRTHYSYSSFTSSSQSNTKSHKDLMRLRKINTNPEKILDAPGFIDDFYLNLLTWSKKNILAIALSNTLYLWNGNSGDVSLLVEYDATNITSITWSDDQCHLSIGKDDGNTEIWDTETSTLVRTMRSNLGVRIGSQSWLNTLLATGSRSGEIQINDVRIKNHVVSTWEEHSGEVCGLEYKSDGLQLASGGNDNAVIIWDTRTSMPQFIKHNHNAAVKAIKWSPNIANLLATGGGQSDQYVHFWNTTTGNKTGSINTGSQVSSLHWGQSYNSSYASPYQSSNIHNDIKSDCYKFNNTLNREIVTTGGNPGNAISVFNFDTKYKVAEIENAHESRICCSQLSPDGTTLATVGGDENLKFYKIFDSKRKNIRRNKSVVDTEDILGLFTHNNDENNNHTQDHENTNLNNANNDTDKNIDNDQEVDYEDDTNLRTTRVTSRKTTDYLIR</sequence>
<dbReference type="PROSITE" id="PS50082">
    <property type="entry name" value="WD_REPEATS_2"/>
    <property type="match status" value="2"/>
</dbReference>
<evidence type="ECO:0000313" key="10">
    <source>
        <dbReference type="EMBL" id="CCE65010.1"/>
    </source>
</evidence>
<keyword evidence="11" id="KW-1185">Reference proteome</keyword>
<evidence type="ECO:0000256" key="4">
    <source>
        <dbReference type="ARBA" id="ARBA00022737"/>
    </source>
</evidence>
<dbReference type="GO" id="GO:0007094">
    <property type="term" value="P:mitotic spindle assembly checkpoint signaling"/>
    <property type="evidence" value="ECO:0007669"/>
    <property type="project" value="EnsemblFungi"/>
</dbReference>
<dbReference type="HOGENOM" id="CLU_014831_6_0_1"/>
<dbReference type="Proteomes" id="UP000005666">
    <property type="component" value="Chromosome 10"/>
</dbReference>
<keyword evidence="3" id="KW-0132">Cell division</keyword>
<dbReference type="RefSeq" id="XP_003687444.1">
    <property type="nucleotide sequence ID" value="XM_003687396.1"/>
</dbReference>
<feature type="compositionally biased region" description="Basic and acidic residues" evidence="8">
    <location>
        <begin position="632"/>
        <end position="645"/>
    </location>
</feature>
<dbReference type="GO" id="GO:1990757">
    <property type="term" value="F:ubiquitin ligase activator activity"/>
    <property type="evidence" value="ECO:0007669"/>
    <property type="project" value="EnsemblFungi"/>
</dbReference>
<dbReference type="EMBL" id="HE612865">
    <property type="protein sequence ID" value="CCE65010.1"/>
    <property type="molecule type" value="Genomic_DNA"/>
</dbReference>
<dbReference type="AlphaFoldDB" id="G8BYR8"/>
<dbReference type="OMA" id="WSPNIAN"/>
<evidence type="ECO:0000256" key="5">
    <source>
        <dbReference type="ARBA" id="ARBA00022776"/>
    </source>
</evidence>
<name>G8BYR8_TETPH</name>
<dbReference type="GO" id="GO:0031145">
    <property type="term" value="P:anaphase-promoting complex-dependent catabolic process"/>
    <property type="evidence" value="ECO:0007669"/>
    <property type="project" value="EnsemblFungi"/>
</dbReference>
<dbReference type="KEGG" id="tpf:TPHA_0J01890"/>
<dbReference type="Pfam" id="PF24807">
    <property type="entry name" value="WD40_CDC20-Fz"/>
    <property type="match status" value="1"/>
</dbReference>
<dbReference type="InterPro" id="IPR015943">
    <property type="entry name" value="WD40/YVTN_repeat-like_dom_sf"/>
</dbReference>
<feature type="compositionally biased region" description="Acidic residues" evidence="8">
    <location>
        <begin position="661"/>
        <end position="670"/>
    </location>
</feature>
<dbReference type="PROSITE" id="PS50294">
    <property type="entry name" value="WD_REPEATS_REGION"/>
    <property type="match status" value="1"/>
</dbReference>
<dbReference type="GO" id="GO:1905786">
    <property type="term" value="P:positive regulation of anaphase-promoting complex-dependent catabolic process"/>
    <property type="evidence" value="ECO:0007669"/>
    <property type="project" value="EnsemblFungi"/>
</dbReference>
<dbReference type="STRING" id="1071381.G8BYR8"/>
<evidence type="ECO:0000313" key="11">
    <source>
        <dbReference type="Proteomes" id="UP000005666"/>
    </source>
</evidence>
<evidence type="ECO:0000256" key="1">
    <source>
        <dbReference type="ARBA" id="ARBA00006445"/>
    </source>
</evidence>
<dbReference type="InterPro" id="IPR056150">
    <property type="entry name" value="WD40_CDC20-Fz"/>
</dbReference>
<keyword evidence="5" id="KW-0498">Mitosis</keyword>
<dbReference type="InterPro" id="IPR011047">
    <property type="entry name" value="Quinoprotein_ADH-like_sf"/>
</dbReference>
<evidence type="ECO:0000259" key="9">
    <source>
        <dbReference type="Pfam" id="PF24807"/>
    </source>
</evidence>
<evidence type="ECO:0000256" key="6">
    <source>
        <dbReference type="ARBA" id="ARBA00023306"/>
    </source>
</evidence>
<dbReference type="GO" id="GO:0040020">
    <property type="term" value="P:regulation of meiotic nuclear division"/>
    <property type="evidence" value="ECO:0007669"/>
    <property type="project" value="EnsemblFungi"/>
</dbReference>
<proteinExistence type="inferred from homology"/>
<dbReference type="OrthoDB" id="10263272at2759"/>
<dbReference type="InterPro" id="IPR033010">
    <property type="entry name" value="Cdc20/Fizzy"/>
</dbReference>
<dbReference type="PROSITE" id="PS00678">
    <property type="entry name" value="WD_REPEATS_1"/>
    <property type="match status" value="2"/>
</dbReference>
<dbReference type="InterPro" id="IPR019775">
    <property type="entry name" value="WD40_repeat_CS"/>
</dbReference>
<dbReference type="GO" id="GO:1990333">
    <property type="term" value="C:mitotic checkpoint complex, CDC20-MAD2 subcomplex"/>
    <property type="evidence" value="ECO:0007669"/>
    <property type="project" value="EnsemblFungi"/>
</dbReference>
<keyword evidence="4" id="KW-0677">Repeat</keyword>